<dbReference type="SUPFAM" id="SSF53163">
    <property type="entry name" value="HybD-like"/>
    <property type="match status" value="1"/>
</dbReference>
<dbReference type="Pfam" id="PF01750">
    <property type="entry name" value="HycI"/>
    <property type="match status" value="1"/>
</dbReference>
<keyword evidence="2" id="KW-0645">Protease</keyword>
<evidence type="ECO:0000256" key="2">
    <source>
        <dbReference type="ARBA" id="ARBA00022670"/>
    </source>
</evidence>
<evidence type="ECO:0000313" key="5">
    <source>
        <dbReference type="EMBL" id="GAA2392212.1"/>
    </source>
</evidence>
<dbReference type="PANTHER" id="PTHR30302">
    <property type="entry name" value="HYDROGENASE 1 MATURATION PROTEASE"/>
    <property type="match status" value="1"/>
</dbReference>
<organism evidence="5 6">
    <name type="scientific">Streptomyces glaucosporus</name>
    <dbReference type="NCBI Taxonomy" id="284044"/>
    <lineage>
        <taxon>Bacteria</taxon>
        <taxon>Bacillati</taxon>
        <taxon>Actinomycetota</taxon>
        <taxon>Actinomycetes</taxon>
        <taxon>Kitasatosporales</taxon>
        <taxon>Streptomycetaceae</taxon>
        <taxon>Streptomyces</taxon>
    </lineage>
</organism>
<comment type="caution">
    <text evidence="5">The sequence shown here is derived from an EMBL/GenBank/DDBJ whole genome shotgun (WGS) entry which is preliminary data.</text>
</comment>
<dbReference type="PRINTS" id="PR00446">
    <property type="entry name" value="HYDRGNUPTAKE"/>
</dbReference>
<evidence type="ECO:0000256" key="1">
    <source>
        <dbReference type="ARBA" id="ARBA00006814"/>
    </source>
</evidence>
<proteinExistence type="inferred from homology"/>
<comment type="similarity">
    <text evidence="1">Belongs to the peptidase A31 family.</text>
</comment>
<dbReference type="PANTHER" id="PTHR30302:SF1">
    <property type="entry name" value="HYDROGENASE 2 MATURATION PROTEASE"/>
    <property type="match status" value="1"/>
</dbReference>
<dbReference type="InterPro" id="IPR023430">
    <property type="entry name" value="Pept_HybD-like_dom_sf"/>
</dbReference>
<dbReference type="Proteomes" id="UP001500058">
    <property type="component" value="Unassembled WGS sequence"/>
</dbReference>
<accession>A0ABN3I1Z5</accession>
<evidence type="ECO:0000256" key="4">
    <source>
        <dbReference type="ARBA" id="ARBA00022801"/>
    </source>
</evidence>
<keyword evidence="3" id="KW-0064">Aspartyl protease</keyword>
<dbReference type="NCBIfam" id="TIGR00072">
    <property type="entry name" value="hydrog_prot"/>
    <property type="match status" value="1"/>
</dbReference>
<keyword evidence="4" id="KW-0378">Hydrolase</keyword>
<dbReference type="RefSeq" id="WP_344630148.1">
    <property type="nucleotide sequence ID" value="NZ_BAAATJ010000005.1"/>
</dbReference>
<evidence type="ECO:0000313" key="6">
    <source>
        <dbReference type="Proteomes" id="UP001500058"/>
    </source>
</evidence>
<evidence type="ECO:0008006" key="7">
    <source>
        <dbReference type="Google" id="ProtNLM"/>
    </source>
</evidence>
<dbReference type="Gene3D" id="3.40.50.1450">
    <property type="entry name" value="HybD-like"/>
    <property type="match status" value="1"/>
</dbReference>
<sequence length="164" mass="17041">MAGIGNVFLADDGFGPEVAAALLRRTPPEGVHVADFGIRGMDLAYRLLDGYGTVLLVDAAPHGRPPGTLSVIEPDLGAFDAHRGAPEAHAMDPVGVLALARQLGDAPLPRVLVVGCEPLVRMRGDEPEAAVGLSEPVRRAVGEAVALVESLVEELLAVEEVGSR</sequence>
<reference evidence="5 6" key="1">
    <citation type="journal article" date="2019" name="Int. J. Syst. Evol. Microbiol.">
        <title>The Global Catalogue of Microorganisms (GCM) 10K type strain sequencing project: providing services to taxonomists for standard genome sequencing and annotation.</title>
        <authorList>
            <consortium name="The Broad Institute Genomics Platform"/>
            <consortium name="The Broad Institute Genome Sequencing Center for Infectious Disease"/>
            <person name="Wu L."/>
            <person name="Ma J."/>
        </authorList>
    </citation>
    <scope>NUCLEOTIDE SEQUENCE [LARGE SCALE GENOMIC DNA]</scope>
    <source>
        <strain evidence="5 6">JCM 6921</strain>
    </source>
</reference>
<gene>
    <name evidence="5" type="ORF">GCM10010420_15800</name>
</gene>
<keyword evidence="6" id="KW-1185">Reference proteome</keyword>
<evidence type="ECO:0000256" key="3">
    <source>
        <dbReference type="ARBA" id="ARBA00022750"/>
    </source>
</evidence>
<protein>
    <recommendedName>
        <fullName evidence="7">Hydrogenase maturation protease</fullName>
    </recommendedName>
</protein>
<dbReference type="InterPro" id="IPR000671">
    <property type="entry name" value="Peptidase_A31"/>
</dbReference>
<name>A0ABN3I1Z5_9ACTN</name>
<dbReference type="EMBL" id="BAAATJ010000005">
    <property type="protein sequence ID" value="GAA2392212.1"/>
    <property type="molecule type" value="Genomic_DNA"/>
</dbReference>